<dbReference type="PANTHER" id="PTHR13847:SF283">
    <property type="entry name" value="TRNA 5-METHYLAMINOMETHYL-2-THIOURIDINE BIOSYNTHESIS BIFUNCTIONAL PROTEIN MNMC"/>
    <property type="match status" value="1"/>
</dbReference>
<organism evidence="12 13">
    <name type="scientific">Shewanella algidipiscicola</name>
    <dbReference type="NCBI Taxonomy" id="614070"/>
    <lineage>
        <taxon>Bacteria</taxon>
        <taxon>Pseudomonadati</taxon>
        <taxon>Pseudomonadota</taxon>
        <taxon>Gammaproteobacteria</taxon>
        <taxon>Alteromonadales</taxon>
        <taxon>Shewanellaceae</taxon>
        <taxon>Shewanella</taxon>
    </lineage>
</organism>
<proteinExistence type="inferred from homology"/>
<accession>A0ABQ4NSM1</accession>
<evidence type="ECO:0000256" key="9">
    <source>
        <dbReference type="ARBA" id="ARBA00023268"/>
    </source>
</evidence>
<dbReference type="Pfam" id="PF01266">
    <property type="entry name" value="DAO"/>
    <property type="match status" value="1"/>
</dbReference>
<keyword evidence="2 10" id="KW-0489">Methyltransferase</keyword>
<keyword evidence="6 10" id="KW-0819">tRNA processing</keyword>
<evidence type="ECO:0000313" key="13">
    <source>
        <dbReference type="Proteomes" id="UP000761574"/>
    </source>
</evidence>
<dbReference type="RefSeq" id="WP_119979110.1">
    <property type="nucleotide sequence ID" value="NZ_BPFB01000051.1"/>
</dbReference>
<dbReference type="Proteomes" id="UP000761574">
    <property type="component" value="Unassembled WGS sequence"/>
</dbReference>
<dbReference type="NCBIfam" id="TIGR03197">
    <property type="entry name" value="MnmC_Cterm"/>
    <property type="match status" value="1"/>
</dbReference>
<reference evidence="12 13" key="1">
    <citation type="submission" date="2021-05" db="EMBL/GenBank/DDBJ databases">
        <title>Molecular characterization for Shewanella algae harboring chromosomal blaOXA-55-like strains isolated from clinical and environment sample.</title>
        <authorList>
            <person name="Ohama Y."/>
            <person name="Aoki K."/>
            <person name="Harada S."/>
            <person name="Moriya K."/>
            <person name="Ishii Y."/>
            <person name="Tateda K."/>
        </authorList>
    </citation>
    <scope>NUCLEOTIDE SEQUENCE [LARGE SCALE GENOMIC DNA]</scope>
    <source>
        <strain evidence="12 13">LMG 23746</strain>
    </source>
</reference>
<gene>
    <name evidence="10 12" type="primary">mnmC</name>
    <name evidence="12" type="ORF">TUM4630_31690</name>
</gene>
<keyword evidence="7 10" id="KW-0274">FAD</keyword>
<dbReference type="HAMAP" id="MF_01102">
    <property type="entry name" value="MnmC"/>
    <property type="match status" value="1"/>
</dbReference>
<dbReference type="EMBL" id="BPFB01000051">
    <property type="protein sequence ID" value="GIU01906.1"/>
    <property type="molecule type" value="Genomic_DNA"/>
</dbReference>
<feature type="region of interest" description="FAD-dependent cmnm(5)s(2)U34 oxidoreductase" evidence="10">
    <location>
        <begin position="261"/>
        <end position="668"/>
    </location>
</feature>
<comment type="similarity">
    <text evidence="10">In the N-terminal section; belongs to the methyltransferase superfamily. tRNA (mnm(5)s(2)U34)-methyltransferase family.</text>
</comment>
<evidence type="ECO:0000259" key="11">
    <source>
        <dbReference type="Pfam" id="PF01266"/>
    </source>
</evidence>
<evidence type="ECO:0000256" key="3">
    <source>
        <dbReference type="ARBA" id="ARBA00022630"/>
    </source>
</evidence>
<dbReference type="InterPro" id="IPR017610">
    <property type="entry name" value="tRNA_S-uridine_synth_MnmC_C"/>
</dbReference>
<keyword evidence="8 10" id="KW-0560">Oxidoreductase</keyword>
<comment type="catalytic activity">
    <reaction evidence="10">
        <text>5-aminomethyl-2-thiouridine(34) in tRNA + S-adenosyl-L-methionine = 5-methylaminomethyl-2-thiouridine(34) in tRNA + S-adenosyl-L-homocysteine + H(+)</text>
        <dbReference type="Rhea" id="RHEA:19569"/>
        <dbReference type="Rhea" id="RHEA-COMP:10195"/>
        <dbReference type="Rhea" id="RHEA-COMP:10197"/>
        <dbReference type="ChEBI" id="CHEBI:15378"/>
        <dbReference type="ChEBI" id="CHEBI:57856"/>
        <dbReference type="ChEBI" id="CHEBI:59789"/>
        <dbReference type="ChEBI" id="CHEBI:74454"/>
        <dbReference type="ChEBI" id="CHEBI:74455"/>
        <dbReference type="EC" id="2.1.1.61"/>
    </reaction>
</comment>
<protein>
    <recommendedName>
        <fullName evidence="10">tRNA 5-methylaminomethyl-2-thiouridine biosynthesis bifunctional protein MnmC</fullName>
        <shortName evidence="10">tRNA mnm(5)s(2)U biosynthesis bifunctional protein</shortName>
    </recommendedName>
    <domain>
        <recommendedName>
            <fullName evidence="10">tRNA (mnm(5)s(2)U34)-methyltransferase</fullName>
            <ecNumber evidence="10">2.1.1.61</ecNumber>
        </recommendedName>
    </domain>
    <domain>
        <recommendedName>
            <fullName evidence="10">FAD-dependent cmnm(5)s(2)U34 oxidoreductase</fullName>
            <ecNumber evidence="10">1.5.-.-</ecNumber>
        </recommendedName>
    </domain>
</protein>
<dbReference type="PANTHER" id="PTHR13847">
    <property type="entry name" value="SARCOSINE DEHYDROGENASE-RELATED"/>
    <property type="match status" value="1"/>
</dbReference>
<keyword evidence="4 10" id="KW-0808">Transferase</keyword>
<feature type="region of interest" description="tRNA (mnm(5)s(2)U34)-methyltransferase" evidence="10">
    <location>
        <begin position="1"/>
        <end position="211"/>
    </location>
</feature>
<evidence type="ECO:0000256" key="4">
    <source>
        <dbReference type="ARBA" id="ARBA00022679"/>
    </source>
</evidence>
<comment type="caution">
    <text evidence="12">The sequence shown here is derived from an EMBL/GenBank/DDBJ whole genome shotgun (WGS) entry which is preliminary data.</text>
</comment>
<keyword evidence="9 10" id="KW-0511">Multifunctional enzyme</keyword>
<dbReference type="EC" id="1.5.-.-" evidence="10"/>
<dbReference type="InterPro" id="IPR006076">
    <property type="entry name" value="FAD-dep_OxRdtase"/>
</dbReference>
<comment type="function">
    <text evidence="10">Catalyzes the last two steps in the biosynthesis of 5-methylaminomethyl-2-thiouridine (mnm(5)s(2)U) at the wobble position (U34) in tRNA. Catalyzes the FAD-dependent demodification of cmnm(5)s(2)U34 to nm(5)s(2)U34, followed by the transfer of a methyl group from S-adenosyl-L-methionine to nm(5)s(2)U34, to form mnm(5)s(2)U34.</text>
</comment>
<name>A0ABQ4NSM1_9GAMM</name>
<feature type="domain" description="FAD dependent oxidoreductase" evidence="11">
    <location>
        <begin position="259"/>
        <end position="634"/>
    </location>
</feature>
<dbReference type="Gene3D" id="3.40.50.150">
    <property type="entry name" value="Vaccinia Virus protein VP39"/>
    <property type="match status" value="1"/>
</dbReference>
<dbReference type="Gene3D" id="3.30.9.10">
    <property type="entry name" value="D-Amino Acid Oxidase, subunit A, domain 2"/>
    <property type="match status" value="1"/>
</dbReference>
<dbReference type="InterPro" id="IPR023032">
    <property type="entry name" value="tRNA_MAMT_biosynth_bifunc_MnmC"/>
</dbReference>
<dbReference type="SUPFAM" id="SSF51905">
    <property type="entry name" value="FAD/NAD(P)-binding domain"/>
    <property type="match status" value="1"/>
</dbReference>
<evidence type="ECO:0000256" key="8">
    <source>
        <dbReference type="ARBA" id="ARBA00023002"/>
    </source>
</evidence>
<evidence type="ECO:0000256" key="7">
    <source>
        <dbReference type="ARBA" id="ARBA00022827"/>
    </source>
</evidence>
<dbReference type="Gene3D" id="3.50.50.60">
    <property type="entry name" value="FAD/NAD(P)-binding domain"/>
    <property type="match status" value="1"/>
</dbReference>
<evidence type="ECO:0000256" key="1">
    <source>
        <dbReference type="ARBA" id="ARBA00022490"/>
    </source>
</evidence>
<comment type="cofactor">
    <cofactor evidence="10">
        <name>FAD</name>
        <dbReference type="ChEBI" id="CHEBI:57692"/>
    </cofactor>
</comment>
<evidence type="ECO:0000313" key="12">
    <source>
        <dbReference type="EMBL" id="GIU01906.1"/>
    </source>
</evidence>
<evidence type="ECO:0000256" key="5">
    <source>
        <dbReference type="ARBA" id="ARBA00022691"/>
    </source>
</evidence>
<keyword evidence="5 10" id="KW-0949">S-adenosyl-L-methionine</keyword>
<dbReference type="InterPro" id="IPR036188">
    <property type="entry name" value="FAD/NAD-bd_sf"/>
</dbReference>
<dbReference type="InterPro" id="IPR029063">
    <property type="entry name" value="SAM-dependent_MTases_sf"/>
</dbReference>
<sequence>MPNIIVRVKSLANEPENKTPICVNKSVIESIVARLYRTTRLPMMLGIIGPGLECVIKQLFSYIAHTPLQSPLRLHYFIAQASDLNSLAQLCQPFDVIVQQLDDIGISAVAGCHRVIGFDGALSIDVHIGQTIQALKQLTNAEQTFGAWMFSNTQAPKLDHPLAWQLARLSDDDASVILAASPNGSLSASMQQQLSNVTQLCGFRLLQWPLEPLSEMTLLSHPDPVSLDIAKKERAALRYQQQQTFAYNPLKSATEGNTAIIGGGVASGCLALSLAERGQALTLFCMDNAPGQQASGNKQGAIYPLLTPEDGPLSQFFLQGYLFSRQRINTLVKQGYNINHDFCGVLQTGHDARSAKRLHKIITARAWADAIAKPLTGAQASAIAGIEIGIDAIYYPLGGWVNPQQLTTAAIEQATTLSDVTCHFNTQVTAIERRNEQWYINAQVGNKQQAFGPFANLVLANGRHLTDFSQTAQLPISGFRGQVSHIPSRFALKKLTTVLCSHGYLTPAHDELHCTGASYIKDPDNLDYSATEQFDNLDKIRTSYQADWTQDVDISGHSARVGVRMVTRDHAPMMGCAPDYDAIIDTYQTQQHTKSSAQYWQHTQAPIHDGLFILGGLGSRGLTSGPLAAELLAAQMCGELIPTTTPILGLLNPNRMWMRKLIKGKALM</sequence>
<dbReference type="EC" id="2.1.1.61" evidence="10"/>
<evidence type="ECO:0000256" key="6">
    <source>
        <dbReference type="ARBA" id="ARBA00022694"/>
    </source>
</evidence>
<keyword evidence="13" id="KW-1185">Reference proteome</keyword>
<evidence type="ECO:0000256" key="2">
    <source>
        <dbReference type="ARBA" id="ARBA00022603"/>
    </source>
</evidence>
<comment type="similarity">
    <text evidence="10">In the C-terminal section; belongs to the DAO family.</text>
</comment>
<keyword evidence="3 10" id="KW-0285">Flavoprotein</keyword>
<evidence type="ECO:0000256" key="10">
    <source>
        <dbReference type="HAMAP-Rule" id="MF_01102"/>
    </source>
</evidence>
<keyword evidence="1 10" id="KW-0963">Cytoplasm</keyword>
<comment type="subcellular location">
    <subcellularLocation>
        <location evidence="10">Cytoplasm</location>
    </subcellularLocation>
</comment>